<proteinExistence type="predicted"/>
<dbReference type="Proteomes" id="UP000291981">
    <property type="component" value="Unassembled WGS sequence"/>
</dbReference>
<sequence length="62" mass="7529">MDFSKYICWLCLVLIWACFVIWEMQVQQWITINPVIVVRYDLMLLPLLVVISFYVLYITLKK</sequence>
<evidence type="ECO:0000313" key="3">
    <source>
        <dbReference type="Proteomes" id="UP000291981"/>
    </source>
</evidence>
<evidence type="ECO:0000313" key="2">
    <source>
        <dbReference type="EMBL" id="TAI46613.1"/>
    </source>
</evidence>
<evidence type="ECO:0000256" key="1">
    <source>
        <dbReference type="SAM" id="Phobius"/>
    </source>
</evidence>
<organism evidence="2 3">
    <name type="scientific">Flagellimonas allohymeniacidonis</name>
    <dbReference type="NCBI Taxonomy" id="2517819"/>
    <lineage>
        <taxon>Bacteria</taxon>
        <taxon>Pseudomonadati</taxon>
        <taxon>Bacteroidota</taxon>
        <taxon>Flavobacteriia</taxon>
        <taxon>Flavobacteriales</taxon>
        <taxon>Flavobacteriaceae</taxon>
        <taxon>Flagellimonas</taxon>
    </lineage>
</organism>
<reference evidence="2 3" key="1">
    <citation type="submission" date="2019-02" db="EMBL/GenBank/DDBJ databases">
        <title>Draft genome sequence of Muricauda sp. 176CP4-71.</title>
        <authorList>
            <person name="Park J.-S."/>
        </authorList>
    </citation>
    <scope>NUCLEOTIDE SEQUENCE [LARGE SCALE GENOMIC DNA]</scope>
    <source>
        <strain evidence="2 3">176CP4-71</strain>
    </source>
</reference>
<keyword evidence="1" id="KW-1133">Transmembrane helix</keyword>
<dbReference type="EMBL" id="SGIU01000003">
    <property type="protein sequence ID" value="TAI46613.1"/>
    <property type="molecule type" value="Genomic_DNA"/>
</dbReference>
<feature type="transmembrane region" description="Helical" evidence="1">
    <location>
        <begin position="7"/>
        <end position="30"/>
    </location>
</feature>
<name>A0A4Q8QDS5_9FLAO</name>
<dbReference type="AlphaFoldDB" id="A0A4Q8QDS5"/>
<comment type="caution">
    <text evidence="2">The sequence shown here is derived from an EMBL/GenBank/DDBJ whole genome shotgun (WGS) entry which is preliminary data.</text>
</comment>
<keyword evidence="1" id="KW-0812">Transmembrane</keyword>
<protein>
    <submittedName>
        <fullName evidence="2">Uncharacterized protein</fullName>
    </submittedName>
</protein>
<accession>A0A4Q8QDS5</accession>
<keyword evidence="3" id="KW-1185">Reference proteome</keyword>
<feature type="transmembrane region" description="Helical" evidence="1">
    <location>
        <begin position="42"/>
        <end position="60"/>
    </location>
</feature>
<gene>
    <name evidence="2" type="ORF">EW142_16165</name>
</gene>
<keyword evidence="1" id="KW-0472">Membrane</keyword>
<dbReference type="RefSeq" id="WP_130615823.1">
    <property type="nucleotide sequence ID" value="NZ_SGIU01000003.1"/>
</dbReference>